<dbReference type="Proteomes" id="UP000677244">
    <property type="component" value="Unassembled WGS sequence"/>
</dbReference>
<evidence type="ECO:0000313" key="2">
    <source>
        <dbReference type="Proteomes" id="UP000677244"/>
    </source>
</evidence>
<keyword evidence="2" id="KW-1185">Reference proteome</keyword>
<proteinExistence type="predicted"/>
<accession>A0ABS3Z1J3</accession>
<evidence type="ECO:0000313" key="1">
    <source>
        <dbReference type="EMBL" id="MBO9204037.1"/>
    </source>
</evidence>
<dbReference type="NCBIfam" id="TIGR03696">
    <property type="entry name" value="Rhs_assc_core"/>
    <property type="match status" value="1"/>
</dbReference>
<dbReference type="EMBL" id="JAGHKO010000011">
    <property type="protein sequence ID" value="MBO9204037.1"/>
    <property type="molecule type" value="Genomic_DNA"/>
</dbReference>
<dbReference type="RefSeq" id="WP_209142214.1">
    <property type="nucleotide sequence ID" value="NZ_JAGHKO010000011.1"/>
</dbReference>
<reference evidence="1 2" key="1">
    <citation type="submission" date="2021-03" db="EMBL/GenBank/DDBJ databases">
        <title>Assistant Professor.</title>
        <authorList>
            <person name="Huq M.A."/>
        </authorList>
    </citation>
    <scope>NUCLEOTIDE SEQUENCE [LARGE SCALE GENOMIC DNA]</scope>
    <source>
        <strain evidence="1 2">MAH-29</strain>
    </source>
</reference>
<gene>
    <name evidence="1" type="ORF">J7I42_27370</name>
</gene>
<protein>
    <recommendedName>
        <fullName evidence="3">RHS repeat-associated core domain-containing protein</fullName>
    </recommendedName>
</protein>
<dbReference type="InterPro" id="IPR022385">
    <property type="entry name" value="Rhs_assc_core"/>
</dbReference>
<name>A0ABS3Z1J3_9BACT</name>
<dbReference type="Gene3D" id="2.180.10.10">
    <property type="entry name" value="RHS repeat-associated core"/>
    <property type="match status" value="1"/>
</dbReference>
<comment type="caution">
    <text evidence="1">The sequence shown here is derived from an EMBL/GenBank/DDBJ whole genome shotgun (WGS) entry which is preliminary data.</text>
</comment>
<evidence type="ECO:0008006" key="3">
    <source>
        <dbReference type="Google" id="ProtNLM"/>
    </source>
</evidence>
<sequence length="384" mass="43188">MSVIDIARNGYLYVYVSNESSVRVFFDNLQVIHTRGPLLEETHYYPFGLTMAGISSKALGGPENKYKYNGKEKQEKEFSDGSGLEWYDYGARMYDAQIGRWNKTDNKAELYFATSPYVYALNQPTNALDPDGNLVIFVNGNHFGFGSPGASYWRTTEKTVIGYEPNRGSFGTWYKPIYNKVVNNFDEKVMDQLQDHHARYYDGALGGWQPLGIAGYGLVASSAKGRSYMGYLKGQKDAAEIIASLARDKNGNIIETIKIITHSMGGAYGSGFVRALKEYIKTLPIEQQKQIKITLIADFDPYEGASINADPDIKTEQFKHAGKHNALGMGWLANEDEKGLPEENIHTNTGTSTDHSIFTFFNDISTLSEGKYKWDEYNQTWIKQ</sequence>
<organism evidence="1 2">
    <name type="scientific">Niastella soli</name>
    <dbReference type="NCBI Taxonomy" id="2821487"/>
    <lineage>
        <taxon>Bacteria</taxon>
        <taxon>Pseudomonadati</taxon>
        <taxon>Bacteroidota</taxon>
        <taxon>Chitinophagia</taxon>
        <taxon>Chitinophagales</taxon>
        <taxon>Chitinophagaceae</taxon>
        <taxon>Niastella</taxon>
    </lineage>
</organism>
<dbReference type="PANTHER" id="PTHR32305">
    <property type="match status" value="1"/>
</dbReference>
<dbReference type="PANTHER" id="PTHR32305:SF15">
    <property type="entry name" value="PROTEIN RHSA-RELATED"/>
    <property type="match status" value="1"/>
</dbReference>
<dbReference type="InterPro" id="IPR050708">
    <property type="entry name" value="T6SS_VgrG/RHS"/>
</dbReference>